<protein>
    <recommendedName>
        <fullName evidence="6">Helicase</fullName>
    </recommendedName>
</protein>
<reference evidence="5" key="1">
    <citation type="journal article" date="2019" name="Int. J. Syst. Evol. Microbiol.">
        <title>The Global Catalogue of Microorganisms (GCM) 10K type strain sequencing project: providing services to taxonomists for standard genome sequencing and annotation.</title>
        <authorList>
            <consortium name="The Broad Institute Genomics Platform"/>
            <consortium name="The Broad Institute Genome Sequencing Center for Infectious Disease"/>
            <person name="Wu L."/>
            <person name="Ma J."/>
        </authorList>
    </citation>
    <scope>NUCLEOTIDE SEQUENCE [LARGE SCALE GENOMIC DNA]</scope>
    <source>
        <strain evidence="5">JCM 17939</strain>
    </source>
</reference>
<evidence type="ECO:0008006" key="6">
    <source>
        <dbReference type="Google" id="ProtNLM"/>
    </source>
</evidence>
<proteinExistence type="predicted"/>
<gene>
    <name evidence="4" type="ORF">GCM10023196_015040</name>
</gene>
<dbReference type="InterPro" id="IPR027417">
    <property type="entry name" value="P-loop_NTPase"/>
</dbReference>
<dbReference type="InterPro" id="IPR001650">
    <property type="entry name" value="Helicase_C-like"/>
</dbReference>
<dbReference type="InterPro" id="IPR014001">
    <property type="entry name" value="Helicase_ATP-bd"/>
</dbReference>
<comment type="caution">
    <text evidence="4">The sequence shown here is derived from an EMBL/GenBank/DDBJ whole genome shotgun (WGS) entry which is preliminary data.</text>
</comment>
<dbReference type="Pfam" id="PF00176">
    <property type="entry name" value="SNF2-rel_dom"/>
    <property type="match status" value="1"/>
</dbReference>
<dbReference type="InterPro" id="IPR049730">
    <property type="entry name" value="SNF2/RAD54-like_C"/>
</dbReference>
<name>A0ABP8U545_9ACTN</name>
<evidence type="ECO:0000256" key="1">
    <source>
        <dbReference type="ARBA" id="ARBA00022801"/>
    </source>
</evidence>
<dbReference type="SMART" id="SM00490">
    <property type="entry name" value="HELICc"/>
    <property type="match status" value="1"/>
</dbReference>
<evidence type="ECO:0000259" key="3">
    <source>
        <dbReference type="PROSITE" id="PS51194"/>
    </source>
</evidence>
<evidence type="ECO:0000313" key="5">
    <source>
        <dbReference type="Proteomes" id="UP001501442"/>
    </source>
</evidence>
<accession>A0ABP8U545</accession>
<dbReference type="PANTHER" id="PTHR10799">
    <property type="entry name" value="SNF2/RAD54 HELICASE FAMILY"/>
    <property type="match status" value="1"/>
</dbReference>
<dbReference type="CDD" id="cd18793">
    <property type="entry name" value="SF2_C_SNF"/>
    <property type="match status" value="1"/>
</dbReference>
<dbReference type="Pfam" id="PF00271">
    <property type="entry name" value="Helicase_C"/>
    <property type="match status" value="1"/>
</dbReference>
<dbReference type="PROSITE" id="PS51194">
    <property type="entry name" value="HELICASE_CTER"/>
    <property type="match status" value="1"/>
</dbReference>
<dbReference type="RefSeq" id="WP_345429911.1">
    <property type="nucleotide sequence ID" value="NZ_BAABHK010000002.1"/>
</dbReference>
<sequence length="637" mass="68267">MTDLVGTPVSRPGVLQATFIPRESAMAWWGVREPADLLAETGLPPGRPAVCRFAVPVTDGAAEAIGPREVPVRLADLDGALPALRALGRRRRAETALGASVWAWREAALLAGDDRREEEFGALAARMPTAAHCVLGPDGTAISSAPALLRRFRQMVHTRRELGAAAVRADLRPYQVTGVAWLRALPETGGGGILADEMGLGKTLQAICLLATRQGPRATGPHLVVCPTSVVGNWARELARFAPAIRVIGHHGPGRGLPDPVPPGAVVITSYSVLRADAATLTEISWDVAVFDEAQQIKNPEALATRTAARIPARLRVAMTGTPVENRLDELWSILNVTNPGLLGGRARFRQRFGVPIEQRRSATAAKRLGALVAPYVLRRTKSDVAADLPPKQFVTVACSLTGEQARLYRDAVDRAFTDGLGTGAARRGRVLALLTSLKQICNHPAQFLGDDGDLAGRSGKLDRVTEMLSEIVADDDRALIFTQYRVMGELLVRHLTDTLGTPVPFLHGGLDVRRRDALVHAFQTDDAAPPVLLLSLRAAGFGVNLTRAGHVVHYDRWWNPAVEDQATDRAHRIGRRGPLTVHTLVTGGTVEEHIARLHDAKRALAGAVSGDSAAALADLPDERLRAVLTLGEEGLL</sequence>
<dbReference type="EMBL" id="BAABHK010000002">
    <property type="protein sequence ID" value="GAA4622518.1"/>
    <property type="molecule type" value="Genomic_DNA"/>
</dbReference>
<feature type="domain" description="Helicase C-terminal" evidence="3">
    <location>
        <begin position="464"/>
        <end position="621"/>
    </location>
</feature>
<dbReference type="PROSITE" id="PS51192">
    <property type="entry name" value="HELICASE_ATP_BIND_1"/>
    <property type="match status" value="1"/>
</dbReference>
<dbReference type="SUPFAM" id="SSF52540">
    <property type="entry name" value="P-loop containing nucleoside triphosphate hydrolases"/>
    <property type="match status" value="2"/>
</dbReference>
<dbReference type="InterPro" id="IPR000330">
    <property type="entry name" value="SNF2_N"/>
</dbReference>
<keyword evidence="5" id="KW-1185">Reference proteome</keyword>
<dbReference type="Gene3D" id="3.40.50.10810">
    <property type="entry name" value="Tandem AAA-ATPase domain"/>
    <property type="match status" value="1"/>
</dbReference>
<dbReference type="SMART" id="SM00487">
    <property type="entry name" value="DEXDc"/>
    <property type="match status" value="1"/>
</dbReference>
<dbReference type="Gene3D" id="3.40.50.300">
    <property type="entry name" value="P-loop containing nucleotide triphosphate hydrolases"/>
    <property type="match status" value="1"/>
</dbReference>
<evidence type="ECO:0000259" key="2">
    <source>
        <dbReference type="PROSITE" id="PS51192"/>
    </source>
</evidence>
<evidence type="ECO:0000313" key="4">
    <source>
        <dbReference type="EMBL" id="GAA4622518.1"/>
    </source>
</evidence>
<keyword evidence="1" id="KW-0378">Hydrolase</keyword>
<dbReference type="Proteomes" id="UP001501442">
    <property type="component" value="Unassembled WGS sequence"/>
</dbReference>
<organism evidence="4 5">
    <name type="scientific">Actinoallomurus vinaceus</name>
    <dbReference type="NCBI Taxonomy" id="1080074"/>
    <lineage>
        <taxon>Bacteria</taxon>
        <taxon>Bacillati</taxon>
        <taxon>Actinomycetota</taxon>
        <taxon>Actinomycetes</taxon>
        <taxon>Streptosporangiales</taxon>
        <taxon>Thermomonosporaceae</taxon>
        <taxon>Actinoallomurus</taxon>
    </lineage>
</organism>
<feature type="domain" description="Helicase ATP-binding" evidence="2">
    <location>
        <begin position="183"/>
        <end position="341"/>
    </location>
</feature>
<dbReference type="InterPro" id="IPR038718">
    <property type="entry name" value="SNF2-like_sf"/>
</dbReference>